<keyword evidence="2" id="KW-1185">Reference proteome</keyword>
<sequence length="149" mass="16720">MPSQTRTKLAKRYLATREEPECHPTIEPEVQALLKCVKLWGVGFDVCAGTNAIAEIMGRLAQLQVDSADVDVSREGAVDFVTDGLALKLRPDAYNFLVFSPPFDLTDLFIAWALQQPVKVRCFHVAGDYYTNAPDYRRRLLRPHLEAGI</sequence>
<gene>
    <name evidence="1" type="ORF">CYMTET_39603</name>
</gene>
<dbReference type="Proteomes" id="UP001190700">
    <property type="component" value="Unassembled WGS sequence"/>
</dbReference>
<evidence type="ECO:0000313" key="1">
    <source>
        <dbReference type="EMBL" id="KAK3251059.1"/>
    </source>
</evidence>
<protein>
    <submittedName>
        <fullName evidence="1">Uncharacterized protein</fullName>
    </submittedName>
</protein>
<accession>A0AAE0CB61</accession>
<organism evidence="1 2">
    <name type="scientific">Cymbomonas tetramitiformis</name>
    <dbReference type="NCBI Taxonomy" id="36881"/>
    <lineage>
        <taxon>Eukaryota</taxon>
        <taxon>Viridiplantae</taxon>
        <taxon>Chlorophyta</taxon>
        <taxon>Pyramimonadophyceae</taxon>
        <taxon>Pyramimonadales</taxon>
        <taxon>Pyramimonadaceae</taxon>
        <taxon>Cymbomonas</taxon>
    </lineage>
</organism>
<reference evidence="1 2" key="1">
    <citation type="journal article" date="2015" name="Genome Biol. Evol.">
        <title>Comparative Genomics of a Bacterivorous Green Alga Reveals Evolutionary Causalities and Consequences of Phago-Mixotrophic Mode of Nutrition.</title>
        <authorList>
            <person name="Burns J.A."/>
            <person name="Paasch A."/>
            <person name="Narechania A."/>
            <person name="Kim E."/>
        </authorList>
    </citation>
    <scope>NUCLEOTIDE SEQUENCE [LARGE SCALE GENOMIC DNA]</scope>
    <source>
        <strain evidence="1 2">PLY_AMNH</strain>
    </source>
</reference>
<proteinExistence type="predicted"/>
<comment type="caution">
    <text evidence="1">The sequence shown here is derived from an EMBL/GenBank/DDBJ whole genome shotgun (WGS) entry which is preliminary data.</text>
</comment>
<name>A0AAE0CB61_9CHLO</name>
<evidence type="ECO:0000313" key="2">
    <source>
        <dbReference type="Proteomes" id="UP001190700"/>
    </source>
</evidence>
<dbReference type="EMBL" id="LGRX02026318">
    <property type="protein sequence ID" value="KAK3251059.1"/>
    <property type="molecule type" value="Genomic_DNA"/>
</dbReference>
<dbReference type="AlphaFoldDB" id="A0AAE0CB61"/>